<keyword evidence="5" id="KW-0418">Kinase</keyword>
<evidence type="ECO:0000313" key="11">
    <source>
        <dbReference type="Proteomes" id="UP000745764"/>
    </source>
</evidence>
<keyword evidence="3" id="KW-0808">Transferase</keyword>
<dbReference type="AlphaFoldDB" id="A0A9N8KCS3"/>
<dbReference type="EC" id="2.7.11.1" evidence="1"/>
<name>A0A9N8KCS3_9PEZI</name>
<dbReference type="Pfam" id="PF01163">
    <property type="entry name" value="RIO1"/>
    <property type="match status" value="1"/>
</dbReference>
<evidence type="ECO:0000259" key="9">
    <source>
        <dbReference type="Pfam" id="PF01163"/>
    </source>
</evidence>
<keyword evidence="2" id="KW-0723">Serine/threonine-protein kinase</keyword>
<evidence type="ECO:0000256" key="2">
    <source>
        <dbReference type="ARBA" id="ARBA00022527"/>
    </source>
</evidence>
<evidence type="ECO:0000256" key="3">
    <source>
        <dbReference type="ARBA" id="ARBA00022679"/>
    </source>
</evidence>
<evidence type="ECO:0000256" key="5">
    <source>
        <dbReference type="ARBA" id="ARBA00022777"/>
    </source>
</evidence>
<accession>A0A9N8KCS3</accession>
<proteinExistence type="predicted"/>
<dbReference type="InterPro" id="IPR011009">
    <property type="entry name" value="Kinase-like_dom_sf"/>
</dbReference>
<dbReference type="GO" id="GO:0004674">
    <property type="term" value="F:protein serine/threonine kinase activity"/>
    <property type="evidence" value="ECO:0007669"/>
    <property type="project" value="UniProtKB-KW"/>
</dbReference>
<evidence type="ECO:0000256" key="4">
    <source>
        <dbReference type="ARBA" id="ARBA00022741"/>
    </source>
</evidence>
<comment type="catalytic activity">
    <reaction evidence="7">
        <text>L-threonyl-[protein] + ATP = O-phospho-L-threonyl-[protein] + ADP + H(+)</text>
        <dbReference type="Rhea" id="RHEA:46608"/>
        <dbReference type="Rhea" id="RHEA-COMP:11060"/>
        <dbReference type="Rhea" id="RHEA-COMP:11605"/>
        <dbReference type="ChEBI" id="CHEBI:15378"/>
        <dbReference type="ChEBI" id="CHEBI:30013"/>
        <dbReference type="ChEBI" id="CHEBI:30616"/>
        <dbReference type="ChEBI" id="CHEBI:61977"/>
        <dbReference type="ChEBI" id="CHEBI:456216"/>
        <dbReference type="EC" id="2.7.11.1"/>
    </reaction>
</comment>
<dbReference type="EMBL" id="CAINUL010000003">
    <property type="protein sequence ID" value="CAD0109373.1"/>
    <property type="molecule type" value="Genomic_DNA"/>
</dbReference>
<dbReference type="Gene3D" id="1.10.510.10">
    <property type="entry name" value="Transferase(Phosphotransferase) domain 1"/>
    <property type="match status" value="1"/>
</dbReference>
<organism evidence="10 11">
    <name type="scientific">Aureobasidium uvarum</name>
    <dbReference type="NCBI Taxonomy" id="2773716"/>
    <lineage>
        <taxon>Eukaryota</taxon>
        <taxon>Fungi</taxon>
        <taxon>Dikarya</taxon>
        <taxon>Ascomycota</taxon>
        <taxon>Pezizomycotina</taxon>
        <taxon>Dothideomycetes</taxon>
        <taxon>Dothideomycetidae</taxon>
        <taxon>Dothideales</taxon>
        <taxon>Saccotheciaceae</taxon>
        <taxon>Aureobasidium</taxon>
    </lineage>
</organism>
<evidence type="ECO:0000256" key="7">
    <source>
        <dbReference type="ARBA" id="ARBA00047899"/>
    </source>
</evidence>
<comment type="caution">
    <text evidence="10">The sequence shown here is derived from an EMBL/GenBank/DDBJ whole genome shotgun (WGS) entry which is preliminary data.</text>
</comment>
<reference evidence="10" key="1">
    <citation type="submission" date="2020-06" db="EMBL/GenBank/DDBJ databases">
        <authorList>
            <person name="Onetto C."/>
        </authorList>
    </citation>
    <scope>NUCLEOTIDE SEQUENCE</scope>
</reference>
<evidence type="ECO:0000256" key="6">
    <source>
        <dbReference type="ARBA" id="ARBA00022840"/>
    </source>
</evidence>
<sequence length="291" mass="33068">MPYQYPIQDLKSFDIGEATEQLELSQCSMDSFNSERAFYRSLENTGQTNIVEAAVSTLDYGIVLEYLQPLEGAWQSSSVESRSRWIKQLLRANARIEELGYIHGDLAIRNMGVDKNDNLKLFDFGSVHQHGDEASLRLVERDASRLAKCLHFLMSGKDPLANLPDLQSLRRVECALENGTFEIDILARPIEKILKLCWAKDLATIGAASSKMVFRYIEYAILQVLDTTSSYEASHRVTSDQWSEKAIGVSETQGLQAHFVLDTKRYDLTPDPRWMAEEDYSEAWRTRGVTI</sequence>
<feature type="domain" description="RIO-type" evidence="9">
    <location>
        <begin position="79"/>
        <end position="148"/>
    </location>
</feature>
<evidence type="ECO:0000256" key="8">
    <source>
        <dbReference type="ARBA" id="ARBA00048679"/>
    </source>
</evidence>
<keyword evidence="4" id="KW-0547">Nucleotide-binding</keyword>
<dbReference type="Proteomes" id="UP000745764">
    <property type="component" value="Unassembled WGS sequence"/>
</dbReference>
<evidence type="ECO:0000256" key="1">
    <source>
        <dbReference type="ARBA" id="ARBA00012513"/>
    </source>
</evidence>
<keyword evidence="6" id="KW-0067">ATP-binding</keyword>
<protein>
    <recommendedName>
        <fullName evidence="1">non-specific serine/threonine protein kinase</fullName>
        <ecNumber evidence="1">2.7.11.1</ecNumber>
    </recommendedName>
</protein>
<evidence type="ECO:0000313" key="10">
    <source>
        <dbReference type="EMBL" id="CAD0109373.1"/>
    </source>
</evidence>
<dbReference type="InterPro" id="IPR018934">
    <property type="entry name" value="RIO_dom"/>
</dbReference>
<comment type="catalytic activity">
    <reaction evidence="8">
        <text>L-seryl-[protein] + ATP = O-phospho-L-seryl-[protein] + ADP + H(+)</text>
        <dbReference type="Rhea" id="RHEA:17989"/>
        <dbReference type="Rhea" id="RHEA-COMP:9863"/>
        <dbReference type="Rhea" id="RHEA-COMP:11604"/>
        <dbReference type="ChEBI" id="CHEBI:15378"/>
        <dbReference type="ChEBI" id="CHEBI:29999"/>
        <dbReference type="ChEBI" id="CHEBI:30616"/>
        <dbReference type="ChEBI" id="CHEBI:83421"/>
        <dbReference type="ChEBI" id="CHEBI:456216"/>
        <dbReference type="EC" id="2.7.11.1"/>
    </reaction>
</comment>
<keyword evidence="11" id="KW-1185">Reference proteome</keyword>
<dbReference type="GO" id="GO:0005524">
    <property type="term" value="F:ATP binding"/>
    <property type="evidence" value="ECO:0007669"/>
    <property type="project" value="UniProtKB-KW"/>
</dbReference>
<dbReference type="SUPFAM" id="SSF56112">
    <property type="entry name" value="Protein kinase-like (PK-like)"/>
    <property type="match status" value="1"/>
</dbReference>
<dbReference type="OrthoDB" id="4062651at2759"/>
<gene>
    <name evidence="10" type="ORF">AWRI4620_LOCUS3628</name>
</gene>